<protein>
    <submittedName>
        <fullName evidence="2">Uncharacterized protein</fullName>
    </submittedName>
</protein>
<dbReference type="EMBL" id="CYRY02042851">
    <property type="protein sequence ID" value="VCX36808.1"/>
    <property type="molecule type" value="Genomic_DNA"/>
</dbReference>
<proteinExistence type="predicted"/>
<comment type="caution">
    <text evidence="2">The sequence shown here is derived from an EMBL/GenBank/DDBJ whole genome shotgun (WGS) entry which is preliminary data.</text>
</comment>
<reference evidence="2 3" key="1">
    <citation type="submission" date="2018-10" db="EMBL/GenBank/DDBJ databases">
        <authorList>
            <person name="Ekblom R."/>
            <person name="Jareborg N."/>
        </authorList>
    </citation>
    <scope>NUCLEOTIDE SEQUENCE [LARGE SCALE GENOMIC DNA]</scope>
    <source>
        <tissue evidence="2">Muscle</tissue>
    </source>
</reference>
<evidence type="ECO:0000256" key="1">
    <source>
        <dbReference type="SAM" id="MobiDB-lite"/>
    </source>
</evidence>
<keyword evidence="3" id="KW-1185">Reference proteome</keyword>
<gene>
    <name evidence="2" type="ORF">BN2614_LOCUS3</name>
</gene>
<feature type="compositionally biased region" description="Basic and acidic residues" evidence="1">
    <location>
        <begin position="67"/>
        <end position="96"/>
    </location>
</feature>
<feature type="region of interest" description="Disordered" evidence="1">
    <location>
        <begin position="44"/>
        <end position="139"/>
    </location>
</feature>
<evidence type="ECO:0000313" key="2">
    <source>
        <dbReference type="EMBL" id="VCX36808.1"/>
    </source>
</evidence>
<sequence>RSPSPRALSSHLGPRRRRSGPCPGCPAALASRRIAVTKRLCCETKADPLAPRQRPRARGHCRPRPHPGREGGDRCPGRGRGGADTKGPRSPGERARLPHPNPPTASKVRAPPPVTRGLLEGRGGARNNGDARRPFAWKP</sequence>
<feature type="region of interest" description="Disordered" evidence="1">
    <location>
        <begin position="1"/>
        <end position="26"/>
    </location>
</feature>
<evidence type="ECO:0000313" key="3">
    <source>
        <dbReference type="Proteomes" id="UP000269945"/>
    </source>
</evidence>
<dbReference type="AlphaFoldDB" id="A0A9X9M4Y9"/>
<accession>A0A9X9M4Y9</accession>
<name>A0A9X9M4Y9_GULGU</name>
<feature type="non-terminal residue" evidence="2">
    <location>
        <position position="1"/>
    </location>
</feature>
<feature type="compositionally biased region" description="Basic residues" evidence="1">
    <location>
        <begin position="53"/>
        <end position="66"/>
    </location>
</feature>
<organism evidence="2 3">
    <name type="scientific">Gulo gulo</name>
    <name type="common">Wolverine</name>
    <name type="synonym">Gluton</name>
    <dbReference type="NCBI Taxonomy" id="48420"/>
    <lineage>
        <taxon>Eukaryota</taxon>
        <taxon>Metazoa</taxon>
        <taxon>Chordata</taxon>
        <taxon>Craniata</taxon>
        <taxon>Vertebrata</taxon>
        <taxon>Euteleostomi</taxon>
        <taxon>Mammalia</taxon>
        <taxon>Eutheria</taxon>
        <taxon>Laurasiatheria</taxon>
        <taxon>Carnivora</taxon>
        <taxon>Caniformia</taxon>
        <taxon>Musteloidea</taxon>
        <taxon>Mustelidae</taxon>
        <taxon>Guloninae</taxon>
        <taxon>Gulo</taxon>
    </lineage>
</organism>
<dbReference type="Proteomes" id="UP000269945">
    <property type="component" value="Unassembled WGS sequence"/>
</dbReference>